<dbReference type="Proteomes" id="UP000296352">
    <property type="component" value="Chromosome"/>
</dbReference>
<evidence type="ECO:0008006" key="4">
    <source>
        <dbReference type="Google" id="ProtNLM"/>
    </source>
</evidence>
<gene>
    <name evidence="2" type="ORF">CENDO_03280</name>
</gene>
<dbReference type="Pfam" id="PF11228">
    <property type="entry name" value="DUF3027"/>
    <property type="match status" value="2"/>
</dbReference>
<dbReference type="KEGG" id="cee:CENDO_03280"/>
<dbReference type="RefSeq" id="WP_136140752.1">
    <property type="nucleotide sequence ID" value="NZ_CP039247.1"/>
</dbReference>
<proteinExistence type="predicted"/>
<keyword evidence="3" id="KW-1185">Reference proteome</keyword>
<evidence type="ECO:0000313" key="2">
    <source>
        <dbReference type="EMBL" id="QCB27950.1"/>
    </source>
</evidence>
<dbReference type="OrthoDB" id="3210158at2"/>
<protein>
    <recommendedName>
        <fullName evidence="4">DUF3027 domain-containing protein</fullName>
    </recommendedName>
</protein>
<feature type="compositionally biased region" description="Basic residues" evidence="1">
    <location>
        <begin position="11"/>
        <end position="20"/>
    </location>
</feature>
<reference evidence="2 3" key="1">
    <citation type="submission" date="2019-04" db="EMBL/GenBank/DDBJ databases">
        <title>Corynebacterium endometrii sp. nov., isolated from the uterus of a cow with endometritis.</title>
        <authorList>
            <person name="Ballas P."/>
            <person name="Ruckert C."/>
            <person name="Wagener K."/>
            <person name="Drillich M."/>
            <person name="Kaempfer P."/>
            <person name="Busse H.-J."/>
            <person name="Ehling-Schulz M."/>
        </authorList>
    </citation>
    <scope>NUCLEOTIDE SEQUENCE [LARGE SCALE GENOMIC DNA]</scope>
    <source>
        <strain evidence="2 3">LMM-1653</strain>
    </source>
</reference>
<accession>A0A4P7QEZ3</accession>
<dbReference type="EMBL" id="CP039247">
    <property type="protein sequence ID" value="QCB27950.1"/>
    <property type="molecule type" value="Genomic_DNA"/>
</dbReference>
<dbReference type="InterPro" id="IPR021391">
    <property type="entry name" value="DUF3027"/>
</dbReference>
<organism evidence="2 3">
    <name type="scientific">Corynebacterium endometrii</name>
    <dbReference type="NCBI Taxonomy" id="2488819"/>
    <lineage>
        <taxon>Bacteria</taxon>
        <taxon>Bacillati</taxon>
        <taxon>Actinomycetota</taxon>
        <taxon>Actinomycetes</taxon>
        <taxon>Mycobacteriales</taxon>
        <taxon>Corynebacteriaceae</taxon>
        <taxon>Corynebacterium</taxon>
    </lineage>
</organism>
<evidence type="ECO:0000313" key="3">
    <source>
        <dbReference type="Proteomes" id="UP000296352"/>
    </source>
</evidence>
<sequence length="233" mass="25256">MVDVSPSTNHSRNRKRRKAGRNPLIDSRAVAIAREALEELGEGDIGAHIGVGGLGPNVATHRFAASVPGYAGWEWQAVVACAEGSRYVTVNEVALVPGEDRDALKAPDWVPYADRVLPGDLGPGDLMPPEPDDPRLDGEGNLTEFAIREAEKRWRTGEFGPGSEMASKAPMQCKTCAFYAPFRPNFGVCVNEYSADQNVVHATYGCGAHSKTKVKDMESQPVAEAFDDERPIY</sequence>
<dbReference type="AlphaFoldDB" id="A0A4P7QEZ3"/>
<feature type="compositionally biased region" description="Polar residues" evidence="1">
    <location>
        <begin position="1"/>
        <end position="10"/>
    </location>
</feature>
<name>A0A4P7QEZ3_9CORY</name>
<feature type="region of interest" description="Disordered" evidence="1">
    <location>
        <begin position="1"/>
        <end position="20"/>
    </location>
</feature>
<evidence type="ECO:0000256" key="1">
    <source>
        <dbReference type="SAM" id="MobiDB-lite"/>
    </source>
</evidence>